<comment type="subunit">
    <text evidence="8">Monomer.</text>
</comment>
<keyword evidence="6 8" id="KW-0342">GTP-binding</keyword>
<keyword evidence="8" id="KW-0963">Cytoplasm</keyword>
<dbReference type="EMBL" id="SRIB01000007">
    <property type="protein sequence ID" value="TFZ40104.1"/>
    <property type="molecule type" value="Genomic_DNA"/>
</dbReference>
<dbReference type="GO" id="GO:0070181">
    <property type="term" value="F:small ribosomal subunit rRNA binding"/>
    <property type="evidence" value="ECO:0007669"/>
    <property type="project" value="UniProtKB-UniRule"/>
</dbReference>
<evidence type="ECO:0000256" key="10">
    <source>
        <dbReference type="RuleBase" id="RU003761"/>
    </source>
</evidence>
<feature type="binding site" evidence="8">
    <location>
        <begin position="120"/>
        <end position="123"/>
    </location>
    <ligand>
        <name>GTP</name>
        <dbReference type="ChEBI" id="CHEBI:37565"/>
    </ligand>
</feature>
<dbReference type="AlphaFoldDB" id="A0A4Z0D5L1"/>
<evidence type="ECO:0000259" key="12">
    <source>
        <dbReference type="PROSITE" id="PS51713"/>
    </source>
</evidence>
<dbReference type="NCBIfam" id="NF000908">
    <property type="entry name" value="PRK00089.1"/>
    <property type="match status" value="1"/>
</dbReference>
<dbReference type="PROSITE" id="PS51713">
    <property type="entry name" value="G_ERA"/>
    <property type="match status" value="1"/>
</dbReference>
<name>A0A4Z0D5L1_9FIRM</name>
<comment type="caution">
    <text evidence="13">The sequence shown here is derived from an EMBL/GenBank/DDBJ whole genome shotgun (WGS) entry which is preliminary data.</text>
</comment>
<dbReference type="FunFam" id="3.30.300.20:FF:000003">
    <property type="entry name" value="GTPase Era"/>
    <property type="match status" value="1"/>
</dbReference>
<feature type="domain" description="KH type-2" evidence="11">
    <location>
        <begin position="201"/>
        <end position="279"/>
    </location>
</feature>
<feature type="region of interest" description="G1" evidence="9">
    <location>
        <begin position="11"/>
        <end position="18"/>
    </location>
</feature>
<proteinExistence type="inferred from homology"/>
<dbReference type="RefSeq" id="WP_135271176.1">
    <property type="nucleotide sequence ID" value="NZ_SRIB01000007.1"/>
</dbReference>
<comment type="subcellular location">
    <subcellularLocation>
        <location evidence="8">Cytoplasm</location>
    </subcellularLocation>
    <subcellularLocation>
        <location evidence="8">Cell membrane</location>
        <topology evidence="8">Peripheral membrane protein</topology>
    </subcellularLocation>
</comment>
<dbReference type="Proteomes" id="UP000298381">
    <property type="component" value="Unassembled WGS sequence"/>
</dbReference>
<keyword evidence="4 8" id="KW-0547">Nucleotide-binding</keyword>
<evidence type="ECO:0000256" key="5">
    <source>
        <dbReference type="ARBA" id="ARBA00022884"/>
    </source>
</evidence>
<dbReference type="Gene3D" id="3.30.300.20">
    <property type="match status" value="1"/>
</dbReference>
<comment type="similarity">
    <text evidence="1 8 9 10">Belongs to the TRAFAC class TrmE-Era-EngA-EngB-Septin-like GTPase superfamily. Era GTPase family.</text>
</comment>
<evidence type="ECO:0000259" key="11">
    <source>
        <dbReference type="PROSITE" id="PS50823"/>
    </source>
</evidence>
<dbReference type="InterPro" id="IPR005225">
    <property type="entry name" value="Small_GTP-bd"/>
</dbReference>
<dbReference type="NCBIfam" id="TIGR00231">
    <property type="entry name" value="small_GTP"/>
    <property type="match status" value="1"/>
</dbReference>
<dbReference type="InterPro" id="IPR004044">
    <property type="entry name" value="KH_dom_type_2"/>
</dbReference>
<evidence type="ECO:0000313" key="13">
    <source>
        <dbReference type="EMBL" id="TFZ40104.1"/>
    </source>
</evidence>
<evidence type="ECO:0000256" key="3">
    <source>
        <dbReference type="ARBA" id="ARBA00022517"/>
    </source>
</evidence>
<feature type="region of interest" description="G4" evidence="9">
    <location>
        <begin position="120"/>
        <end position="123"/>
    </location>
</feature>
<sequence length="296" mass="34255">MYKSGFVTVIGRPNVGKSTLLNQIIGEKISIISDKPQTTRNKIQLVYTEENIQIVFLDTPGIQTPKNVLGEYMLKVSKSTLNEVDVITFMVDNSLEIGKQDKGIIEQLMEVKTPKILLINKIDQLTKEEIDYLINKYKAMNMFEYIIPISAIQNKNIDLFISALKKMLPEGPQYYPDDMITDQPERMIISEIVREKALNNLQEEIPHGIYVEVQEIKEREDKNLLDVHVNLYCEKESHKGMIIGKNGKMLKKIGTEARNDIEKLMDTKVNLKIWVKVEKNWRDKVDKVKYFGYKLS</sequence>
<gene>
    <name evidence="8" type="primary">era</name>
    <name evidence="13" type="ORF">E4100_06050</name>
</gene>
<dbReference type="InterPro" id="IPR015946">
    <property type="entry name" value="KH_dom-like_a/b"/>
</dbReference>
<evidence type="ECO:0000313" key="14">
    <source>
        <dbReference type="Proteomes" id="UP000298381"/>
    </source>
</evidence>
<evidence type="ECO:0000256" key="4">
    <source>
        <dbReference type="ARBA" id="ARBA00022741"/>
    </source>
</evidence>
<dbReference type="Pfam" id="PF07650">
    <property type="entry name" value="KH_2"/>
    <property type="match status" value="1"/>
</dbReference>
<keyword evidence="14" id="KW-1185">Reference proteome</keyword>
<feature type="binding site" evidence="8">
    <location>
        <begin position="11"/>
        <end position="18"/>
    </location>
    <ligand>
        <name>GTP</name>
        <dbReference type="ChEBI" id="CHEBI:37565"/>
    </ligand>
</feature>
<dbReference type="FunFam" id="3.40.50.300:FF:000094">
    <property type="entry name" value="GTPase Era"/>
    <property type="match status" value="1"/>
</dbReference>
<keyword evidence="8" id="KW-0699">rRNA-binding</keyword>
<dbReference type="NCBIfam" id="TIGR00436">
    <property type="entry name" value="era"/>
    <property type="match status" value="1"/>
</dbReference>
<evidence type="ECO:0000256" key="8">
    <source>
        <dbReference type="HAMAP-Rule" id="MF_00367"/>
    </source>
</evidence>
<dbReference type="CDD" id="cd04163">
    <property type="entry name" value="Era"/>
    <property type="match status" value="1"/>
</dbReference>
<dbReference type="SUPFAM" id="SSF54814">
    <property type="entry name" value="Prokaryotic type KH domain (KH-domain type II)"/>
    <property type="match status" value="1"/>
</dbReference>
<dbReference type="HAMAP" id="MF_00367">
    <property type="entry name" value="GTPase_Era"/>
    <property type="match status" value="1"/>
</dbReference>
<dbReference type="InterPro" id="IPR027417">
    <property type="entry name" value="P-loop_NTPase"/>
</dbReference>
<dbReference type="GO" id="GO:0043024">
    <property type="term" value="F:ribosomal small subunit binding"/>
    <property type="evidence" value="ECO:0007669"/>
    <property type="project" value="TreeGrafter"/>
</dbReference>
<dbReference type="PROSITE" id="PS50823">
    <property type="entry name" value="KH_TYPE_2"/>
    <property type="match status" value="1"/>
</dbReference>
<accession>A0A4Z0D5L1</accession>
<dbReference type="InterPro" id="IPR030388">
    <property type="entry name" value="G_ERA_dom"/>
</dbReference>
<feature type="region of interest" description="G5" evidence="9">
    <location>
        <begin position="149"/>
        <end position="151"/>
    </location>
</feature>
<dbReference type="InterPro" id="IPR005662">
    <property type="entry name" value="GTPase_Era-like"/>
</dbReference>
<dbReference type="GO" id="GO:0003924">
    <property type="term" value="F:GTPase activity"/>
    <property type="evidence" value="ECO:0007669"/>
    <property type="project" value="UniProtKB-UniRule"/>
</dbReference>
<reference evidence="13 14" key="1">
    <citation type="submission" date="2019-03" db="EMBL/GenBank/DDBJ databases">
        <title>Draft genome sequence data and analysis of a Fermenting Bacterium, Soehngenia longevitae strain 1933PT, isolated from petroleum reservoir in Azerbaijan.</title>
        <authorList>
            <person name="Grouzdev D.S."/>
            <person name="Bidzhieva S.K."/>
            <person name="Sokolova D.S."/>
            <person name="Tourova T.P."/>
            <person name="Poltaraus A.B."/>
            <person name="Nazina T.N."/>
        </authorList>
    </citation>
    <scope>NUCLEOTIDE SEQUENCE [LARGE SCALE GENOMIC DNA]</scope>
    <source>
        <strain evidence="13 14">1933P</strain>
    </source>
</reference>
<dbReference type="Pfam" id="PF01926">
    <property type="entry name" value="MMR_HSR1"/>
    <property type="match status" value="1"/>
</dbReference>
<keyword evidence="3 8" id="KW-0690">Ribosome biogenesis</keyword>
<evidence type="ECO:0000256" key="9">
    <source>
        <dbReference type="PROSITE-ProRule" id="PRU01050"/>
    </source>
</evidence>
<protein>
    <recommendedName>
        <fullName evidence="2 8">GTPase Era</fullName>
    </recommendedName>
</protein>
<evidence type="ECO:0000256" key="2">
    <source>
        <dbReference type="ARBA" id="ARBA00020484"/>
    </source>
</evidence>
<organism evidence="13 14">
    <name type="scientific">Soehngenia longivitae</name>
    <dbReference type="NCBI Taxonomy" id="2562294"/>
    <lineage>
        <taxon>Bacteria</taxon>
        <taxon>Bacillati</taxon>
        <taxon>Bacillota</taxon>
        <taxon>Tissierellia</taxon>
        <taxon>Tissierellales</taxon>
        <taxon>Tissierellaceae</taxon>
        <taxon>Soehngenia</taxon>
    </lineage>
</organism>
<evidence type="ECO:0000256" key="1">
    <source>
        <dbReference type="ARBA" id="ARBA00007921"/>
    </source>
</evidence>
<dbReference type="PANTHER" id="PTHR42698">
    <property type="entry name" value="GTPASE ERA"/>
    <property type="match status" value="1"/>
</dbReference>
<dbReference type="InterPro" id="IPR006073">
    <property type="entry name" value="GTP-bd"/>
</dbReference>
<keyword evidence="8" id="KW-1003">Cell membrane</keyword>
<dbReference type="Gene3D" id="3.40.50.300">
    <property type="entry name" value="P-loop containing nucleotide triphosphate hydrolases"/>
    <property type="match status" value="1"/>
</dbReference>
<comment type="function">
    <text evidence="8">An essential GTPase that binds both GDP and GTP, with rapid nucleotide exchange. Plays a role in 16S rRNA processing and 30S ribosomal subunit biogenesis and possibly also in cell cycle regulation and energy metabolism.</text>
</comment>
<feature type="domain" description="Era-type G" evidence="12">
    <location>
        <begin position="3"/>
        <end position="170"/>
    </location>
</feature>
<dbReference type="SUPFAM" id="SSF52540">
    <property type="entry name" value="P-loop containing nucleoside triphosphate hydrolases"/>
    <property type="match status" value="1"/>
</dbReference>
<dbReference type="InterPro" id="IPR009019">
    <property type="entry name" value="KH_sf_prok-type"/>
</dbReference>
<feature type="binding site" evidence="8">
    <location>
        <begin position="58"/>
        <end position="62"/>
    </location>
    <ligand>
        <name>GTP</name>
        <dbReference type="ChEBI" id="CHEBI:37565"/>
    </ligand>
</feature>
<dbReference type="GO" id="GO:0000028">
    <property type="term" value="P:ribosomal small subunit assembly"/>
    <property type="evidence" value="ECO:0007669"/>
    <property type="project" value="TreeGrafter"/>
</dbReference>
<feature type="region of interest" description="G3" evidence="9">
    <location>
        <begin position="58"/>
        <end position="61"/>
    </location>
</feature>
<dbReference type="GO" id="GO:0005829">
    <property type="term" value="C:cytosol"/>
    <property type="evidence" value="ECO:0007669"/>
    <property type="project" value="TreeGrafter"/>
</dbReference>
<dbReference type="GO" id="GO:0005525">
    <property type="term" value="F:GTP binding"/>
    <property type="evidence" value="ECO:0007669"/>
    <property type="project" value="UniProtKB-UniRule"/>
</dbReference>
<keyword evidence="7 8" id="KW-0472">Membrane</keyword>
<evidence type="ECO:0000256" key="7">
    <source>
        <dbReference type="ARBA" id="ARBA00023136"/>
    </source>
</evidence>
<dbReference type="PANTHER" id="PTHR42698:SF1">
    <property type="entry name" value="GTPASE ERA, MITOCHONDRIAL"/>
    <property type="match status" value="1"/>
</dbReference>
<feature type="region of interest" description="G2" evidence="9">
    <location>
        <begin position="37"/>
        <end position="41"/>
    </location>
</feature>
<keyword evidence="5 8" id="KW-0694">RNA-binding</keyword>
<evidence type="ECO:0000256" key="6">
    <source>
        <dbReference type="ARBA" id="ARBA00023134"/>
    </source>
</evidence>
<dbReference type="OrthoDB" id="9805918at2"/>
<dbReference type="CDD" id="cd22534">
    <property type="entry name" value="KH-II_Era"/>
    <property type="match status" value="1"/>
</dbReference>
<dbReference type="GO" id="GO:0005886">
    <property type="term" value="C:plasma membrane"/>
    <property type="evidence" value="ECO:0007669"/>
    <property type="project" value="UniProtKB-SubCell"/>
</dbReference>